<evidence type="ECO:0000313" key="2">
    <source>
        <dbReference type="Proteomes" id="UP000028700"/>
    </source>
</evidence>
<dbReference type="Proteomes" id="UP000028700">
    <property type="component" value="Unassembled WGS sequence"/>
</dbReference>
<accession>A0A081BI19</accession>
<keyword evidence="2" id="KW-1185">Reference proteome</keyword>
<proteinExistence type="predicted"/>
<sequence>MQMISVSKKKMSKRMLSSLKIENTQRPNERFEKQTVKKVFDNDNIKQALEMLAKV</sequence>
<gene>
    <name evidence="1" type="ORF">LOSG293_110030</name>
</gene>
<organism evidence="1 2">
    <name type="scientific">Secundilactobacillus oryzae JCM 18671</name>
    <dbReference type="NCBI Taxonomy" id="1291743"/>
    <lineage>
        <taxon>Bacteria</taxon>
        <taxon>Bacillati</taxon>
        <taxon>Bacillota</taxon>
        <taxon>Bacilli</taxon>
        <taxon>Lactobacillales</taxon>
        <taxon>Lactobacillaceae</taxon>
        <taxon>Secundilactobacillus</taxon>
    </lineage>
</organism>
<dbReference type="EMBL" id="BBJM01000011">
    <property type="protein sequence ID" value="GAK47687.1"/>
    <property type="molecule type" value="Genomic_DNA"/>
</dbReference>
<comment type="caution">
    <text evidence="1">The sequence shown here is derived from an EMBL/GenBank/DDBJ whole genome shotgun (WGS) entry which is preliminary data.</text>
</comment>
<name>A0A081BI19_9LACO</name>
<dbReference type="AlphaFoldDB" id="A0A081BI19"/>
<dbReference type="STRING" id="1291743.LOSG293_110030"/>
<protein>
    <submittedName>
        <fullName evidence="1">Uncharacterized protein</fullName>
    </submittedName>
</protein>
<reference evidence="1" key="1">
    <citation type="journal article" date="2014" name="Genome Announc.">
        <title>Draft Genome Sequence of Lactobacillus oryzae Strain SG293T.</title>
        <authorList>
            <person name="Tanizawa Y."/>
            <person name="Fujisawa T."/>
            <person name="Mochizuki T."/>
            <person name="Kaminuma E."/>
            <person name="Nakamura Y."/>
            <person name="Tohno M."/>
        </authorList>
    </citation>
    <scope>NUCLEOTIDE SEQUENCE [LARGE SCALE GENOMIC DNA]</scope>
    <source>
        <strain evidence="1">SG293</strain>
    </source>
</reference>
<evidence type="ECO:0000313" key="1">
    <source>
        <dbReference type="EMBL" id="GAK47687.1"/>
    </source>
</evidence>